<reference evidence="1" key="2">
    <citation type="submission" date="2015-06" db="UniProtKB">
        <authorList>
            <consortium name="EnsemblPlants"/>
        </authorList>
    </citation>
    <scope>IDENTIFICATION</scope>
</reference>
<dbReference type="EnsemblPlants" id="ORUFI10G12940.1">
    <property type="protein sequence ID" value="ORUFI10G12940.1"/>
    <property type="gene ID" value="ORUFI10G12940"/>
</dbReference>
<proteinExistence type="predicted"/>
<dbReference type="HOGENOM" id="CLU_1680769_0_0_1"/>
<reference evidence="2" key="1">
    <citation type="submission" date="2013-06" db="EMBL/GenBank/DDBJ databases">
        <authorList>
            <person name="Zhao Q."/>
        </authorList>
    </citation>
    <scope>NUCLEOTIDE SEQUENCE</scope>
    <source>
        <strain evidence="2">cv. W1943</strain>
    </source>
</reference>
<evidence type="ECO:0000313" key="2">
    <source>
        <dbReference type="Proteomes" id="UP000008022"/>
    </source>
</evidence>
<name>A0A0E0R007_ORYRU</name>
<evidence type="ECO:0000313" key="1">
    <source>
        <dbReference type="EnsemblPlants" id="ORUFI10G12940.1"/>
    </source>
</evidence>
<dbReference type="Gramene" id="ORUFI10G12940.1">
    <property type="protein sequence ID" value="ORUFI10G12940.1"/>
    <property type="gene ID" value="ORUFI10G12940"/>
</dbReference>
<dbReference type="AlphaFoldDB" id="A0A0E0R007"/>
<dbReference type="Proteomes" id="UP000008022">
    <property type="component" value="Unassembled WGS sequence"/>
</dbReference>
<keyword evidence="2" id="KW-1185">Reference proteome</keyword>
<sequence length="157" mass="16780">MSSPSSRWGTQCWFLSDSVAFIEGGSSVLGSDNGVCDGDDKLAATQTRCFTASSSTPMNLLVALPSREALVRPRNPSWLPITLFTVAPGEKEVEVEAEAEVEAAPASGVAATEGAGTTGAWIQQPAAGHPHLGREEKEEEKRVADMWDPHNFLFLFC</sequence>
<organism evidence="1 2">
    <name type="scientific">Oryza rufipogon</name>
    <name type="common">Brownbeard rice</name>
    <name type="synonym">Asian wild rice</name>
    <dbReference type="NCBI Taxonomy" id="4529"/>
    <lineage>
        <taxon>Eukaryota</taxon>
        <taxon>Viridiplantae</taxon>
        <taxon>Streptophyta</taxon>
        <taxon>Embryophyta</taxon>
        <taxon>Tracheophyta</taxon>
        <taxon>Spermatophyta</taxon>
        <taxon>Magnoliopsida</taxon>
        <taxon>Liliopsida</taxon>
        <taxon>Poales</taxon>
        <taxon>Poaceae</taxon>
        <taxon>BOP clade</taxon>
        <taxon>Oryzoideae</taxon>
        <taxon>Oryzeae</taxon>
        <taxon>Oryzinae</taxon>
        <taxon>Oryza</taxon>
    </lineage>
</organism>
<accession>A0A0E0R007</accession>
<protein>
    <submittedName>
        <fullName evidence="1">Uncharacterized protein</fullName>
    </submittedName>
</protein>